<dbReference type="CDD" id="cd06558">
    <property type="entry name" value="crotonase-like"/>
    <property type="match status" value="1"/>
</dbReference>
<comment type="similarity">
    <text evidence="1">Belongs to the enoyl-CoA hydratase/isomerase family.</text>
</comment>
<dbReference type="OrthoDB" id="9795613at2"/>
<name>A0A1G7WMG9_9PROT</name>
<dbReference type="Gene3D" id="3.90.226.10">
    <property type="entry name" value="2-enoyl-CoA Hydratase, Chain A, domain 1"/>
    <property type="match status" value="1"/>
</dbReference>
<dbReference type="PANTHER" id="PTHR42964">
    <property type="entry name" value="ENOYL-COA HYDRATASE"/>
    <property type="match status" value="1"/>
</dbReference>
<dbReference type="InterPro" id="IPR029045">
    <property type="entry name" value="ClpP/crotonase-like_dom_sf"/>
</dbReference>
<sequence>MSDDVLWIERDDRGVVSVTLNRPDIHNAFDDLLIARLTGAFRELGSDPAVRVILLMGSGKSFSAGADLGWMRRMADYSPAENEADARALAAMLRAIRDCPKPTVAFVHGAAFGGGVGLVAACDIAVATEKALFCLSEVRLGLIPAAIGPHVVAAIGARAARRYFLTAERFGAAEALRLGLVHKVVEEGALSAARDELLKALLAGGPIAQGAAKALIFALADRPLDDALEADTARRIATLRAGAEGREGVAAFLEKRPAAWTTPA</sequence>
<dbReference type="InterPro" id="IPR051683">
    <property type="entry name" value="Enoyl-CoA_Hydratase/Isomerase"/>
</dbReference>
<dbReference type="Proteomes" id="UP000217076">
    <property type="component" value="Unassembled WGS sequence"/>
</dbReference>
<organism evidence="2 3">
    <name type="scientific">Roseospirillum parvum</name>
    <dbReference type="NCBI Taxonomy" id="83401"/>
    <lineage>
        <taxon>Bacteria</taxon>
        <taxon>Pseudomonadati</taxon>
        <taxon>Pseudomonadota</taxon>
        <taxon>Alphaproteobacteria</taxon>
        <taxon>Rhodospirillales</taxon>
        <taxon>Rhodospirillaceae</taxon>
        <taxon>Roseospirillum</taxon>
    </lineage>
</organism>
<dbReference type="PANTHER" id="PTHR42964:SF1">
    <property type="entry name" value="POLYKETIDE BIOSYNTHESIS ENOYL-COA HYDRATASE PKSH-RELATED"/>
    <property type="match status" value="1"/>
</dbReference>
<dbReference type="InterPro" id="IPR014748">
    <property type="entry name" value="Enoyl-CoA_hydra_C"/>
</dbReference>
<proteinExistence type="inferred from homology"/>
<dbReference type="STRING" id="83401.SAMN05421742_102233"/>
<evidence type="ECO:0000313" key="2">
    <source>
        <dbReference type="EMBL" id="SDG72420.1"/>
    </source>
</evidence>
<protein>
    <submittedName>
        <fullName evidence="2">Methylglutaconyl-CoA hydratase</fullName>
    </submittedName>
</protein>
<dbReference type="EMBL" id="FNCV01000002">
    <property type="protein sequence ID" value="SDG72420.1"/>
    <property type="molecule type" value="Genomic_DNA"/>
</dbReference>
<reference evidence="3" key="1">
    <citation type="submission" date="2016-10" db="EMBL/GenBank/DDBJ databases">
        <authorList>
            <person name="Varghese N."/>
            <person name="Submissions S."/>
        </authorList>
    </citation>
    <scope>NUCLEOTIDE SEQUENCE [LARGE SCALE GENOMIC DNA]</scope>
    <source>
        <strain evidence="3">930I</strain>
    </source>
</reference>
<dbReference type="Gene3D" id="1.10.12.10">
    <property type="entry name" value="Lyase 2-enoyl-coa Hydratase, Chain A, domain 2"/>
    <property type="match status" value="1"/>
</dbReference>
<dbReference type="GO" id="GO:0008300">
    <property type="term" value="P:isoprenoid catabolic process"/>
    <property type="evidence" value="ECO:0007669"/>
    <property type="project" value="TreeGrafter"/>
</dbReference>
<gene>
    <name evidence="2" type="ORF">SAMN05421742_102233</name>
</gene>
<dbReference type="InterPro" id="IPR001753">
    <property type="entry name" value="Enoyl-CoA_hydra/iso"/>
</dbReference>
<dbReference type="GO" id="GO:0003824">
    <property type="term" value="F:catalytic activity"/>
    <property type="evidence" value="ECO:0007669"/>
    <property type="project" value="UniProtKB-ARBA"/>
</dbReference>
<dbReference type="RefSeq" id="WP_092615897.1">
    <property type="nucleotide sequence ID" value="NZ_FNCV01000002.1"/>
</dbReference>
<dbReference type="AlphaFoldDB" id="A0A1G7WMG9"/>
<accession>A0A1G7WMG9</accession>
<dbReference type="SUPFAM" id="SSF52096">
    <property type="entry name" value="ClpP/crotonase"/>
    <property type="match status" value="1"/>
</dbReference>
<evidence type="ECO:0000256" key="1">
    <source>
        <dbReference type="ARBA" id="ARBA00005254"/>
    </source>
</evidence>
<keyword evidence="3" id="KW-1185">Reference proteome</keyword>
<evidence type="ECO:0000313" key="3">
    <source>
        <dbReference type="Proteomes" id="UP000217076"/>
    </source>
</evidence>
<dbReference type="Pfam" id="PF00378">
    <property type="entry name" value="ECH_1"/>
    <property type="match status" value="1"/>
</dbReference>